<gene>
    <name evidence="1" type="ORF">HMPREF1555_00826</name>
</gene>
<accession>A0A0E2M6D2</accession>
<organism evidence="1 2">
    <name type="scientific">Porphyromonas gingivalis F0570</name>
    <dbReference type="NCBI Taxonomy" id="1227271"/>
    <lineage>
        <taxon>Bacteria</taxon>
        <taxon>Pseudomonadati</taxon>
        <taxon>Bacteroidota</taxon>
        <taxon>Bacteroidia</taxon>
        <taxon>Bacteroidales</taxon>
        <taxon>Porphyromonadaceae</taxon>
        <taxon>Porphyromonas</taxon>
    </lineage>
</organism>
<protein>
    <submittedName>
        <fullName evidence="1">Uncharacterized protein</fullName>
    </submittedName>
</protein>
<reference evidence="1 2" key="1">
    <citation type="submission" date="2013-06" db="EMBL/GenBank/DDBJ databases">
        <authorList>
            <person name="Weinstock G."/>
            <person name="Sodergren E."/>
            <person name="Lobos E.A."/>
            <person name="Fulton L."/>
            <person name="Fulton R."/>
            <person name="Courtney L."/>
            <person name="Fronick C."/>
            <person name="O'Laughlin M."/>
            <person name="Godfrey J."/>
            <person name="Wilson R.M."/>
            <person name="Miner T."/>
            <person name="Farmer C."/>
            <person name="Delehaunty K."/>
            <person name="Cordes M."/>
            <person name="Minx P."/>
            <person name="Tomlinson C."/>
            <person name="Chen J."/>
            <person name="Wollam A."/>
            <person name="Pepin K.H."/>
            <person name="Bhonagiri V."/>
            <person name="Zhang X."/>
            <person name="Warren W."/>
            <person name="Mitreva M."/>
            <person name="Mardis E.R."/>
            <person name="Wilson R.K."/>
        </authorList>
    </citation>
    <scope>NUCLEOTIDE SEQUENCE [LARGE SCALE GENOMIC DNA]</scope>
    <source>
        <strain evidence="1 2">F0570</strain>
    </source>
</reference>
<dbReference type="Proteomes" id="UP000016630">
    <property type="component" value="Unassembled WGS sequence"/>
</dbReference>
<dbReference type="PATRIC" id="fig|1227271.3.peg.720"/>
<name>A0A0E2M6D2_PORGN</name>
<proteinExistence type="predicted"/>
<dbReference type="HOGENOM" id="CLU_2736624_0_0_10"/>
<evidence type="ECO:0000313" key="2">
    <source>
        <dbReference type="Proteomes" id="UP000016630"/>
    </source>
</evidence>
<comment type="caution">
    <text evidence="1">The sequence shown here is derived from an EMBL/GenBank/DDBJ whole genome shotgun (WGS) entry which is preliminary data.</text>
</comment>
<dbReference type="AlphaFoldDB" id="A0A0E2M6D2"/>
<sequence length="71" mass="8350">MECPQTNYRLTTNCYRISVFQCYDGVVHFTLPVIFHVFHLPVNIDMIFIEGHELRTMSVVMTARAEIEKRS</sequence>
<evidence type="ECO:0000313" key="1">
    <source>
        <dbReference type="EMBL" id="ERJ67300.1"/>
    </source>
</evidence>
<dbReference type="EMBL" id="AWUW01000054">
    <property type="protein sequence ID" value="ERJ67300.1"/>
    <property type="molecule type" value="Genomic_DNA"/>
</dbReference>